<feature type="compositionally biased region" description="Pro residues" evidence="1">
    <location>
        <begin position="173"/>
        <end position="185"/>
    </location>
</feature>
<feature type="compositionally biased region" description="Polar residues" evidence="1">
    <location>
        <begin position="12"/>
        <end position="35"/>
    </location>
</feature>
<name>Q2PWB3_MONPI</name>
<accession>Q2PWB3</accession>
<feature type="region of interest" description="Disordered" evidence="1">
    <location>
        <begin position="1"/>
        <end position="105"/>
    </location>
</feature>
<feature type="compositionally biased region" description="Polar residues" evidence="1">
    <location>
        <begin position="190"/>
        <end position="203"/>
    </location>
</feature>
<sequence>MQASRNLHLFADSSSGPDDTLSPNIPTSRDTTYTIALTLHRMEVDDPPAVVPYPGTASWDEKSDPPSEPTTPTPLHRNTHKRRALSSPDKMPDTPSGPTPSRPNTLSIHQQINAVAEDQLLLLKDWRQALTSLADALDSTVSSLHGRPKELAKGLAARFLTLAKGSTPQLGPEKPPIAPPKPTPEPVQAKQATPTGQTPQAPSWASVVAPGLDQKGWQATRPKPAKQPQQARRIDNRIFLRLPEPSNLRKIGPHGIRIALTGKVPGGISRVQIIPTGYAITTTDEGKAFLLSAQAKELAADGYFEMPIEYHQIVIPRIPQRLWSLEGWTETTLEDISTEAERITGIKPCHVKPSNHLTEAGSITAVIAFPKKPKHAIQLFGISGLSRPTRPKQRPLQCSRCHHFHDTRACRSNTRCISCGSTKIEHTCRVQCINCHGPHAADYPKCPARPISRKGTITHLSKEALAAIRKAGRLAFQQQAGKVQATQASPHTLNQATDHPSRQLTQELASQTSPEEL</sequence>
<proteinExistence type="predicted"/>
<feature type="region of interest" description="Disordered" evidence="1">
    <location>
        <begin position="164"/>
        <end position="204"/>
    </location>
</feature>
<dbReference type="AlphaFoldDB" id="Q2PWB3"/>
<reference evidence="2" key="1">
    <citation type="submission" date="2005-11" db="EMBL/GenBank/DDBJ databases">
        <title>Monascus pilosus BCRC 38072 MRT non-LTR retrotransposon from BAC mps07.</title>
        <authorList>
            <person name="Chen Y.-P."/>
            <person name="Liaw L.-L."/>
            <person name="Wang C.-L."/>
            <person name="Tseng C.-P."/>
            <person name="Yuan G.-F."/>
        </authorList>
    </citation>
    <scope>NUCLEOTIDE SEQUENCE</scope>
    <source>
        <strain evidence="2">BCRC 38072</strain>
    </source>
</reference>
<evidence type="ECO:0000313" key="2">
    <source>
        <dbReference type="EMBL" id="ABC24965.1"/>
    </source>
</evidence>
<dbReference type="PANTHER" id="PTHR33481">
    <property type="entry name" value="REVERSE TRANSCRIPTASE"/>
    <property type="match status" value="1"/>
</dbReference>
<evidence type="ECO:0000256" key="1">
    <source>
        <dbReference type="SAM" id="MobiDB-lite"/>
    </source>
</evidence>
<dbReference type="SUPFAM" id="SSF48695">
    <property type="entry name" value="Multiheme cytochromes"/>
    <property type="match status" value="1"/>
</dbReference>
<protein>
    <submittedName>
        <fullName evidence="2">Gag-like protein</fullName>
    </submittedName>
</protein>
<dbReference type="PANTHER" id="PTHR33481:SF1">
    <property type="entry name" value="ENDONUCLEASE_EXONUCLEASE_PHOSPHATASE DOMAIN-CONTAINING PROTEIN-RELATED"/>
    <property type="match status" value="1"/>
</dbReference>
<feature type="region of interest" description="Disordered" evidence="1">
    <location>
        <begin position="481"/>
        <end position="517"/>
    </location>
</feature>
<dbReference type="InterPro" id="IPR036280">
    <property type="entry name" value="Multihaem_cyt_sf"/>
</dbReference>
<organism evidence="2">
    <name type="scientific">Monascus pilosus</name>
    <name type="common">Red mold</name>
    <dbReference type="NCBI Taxonomy" id="89488"/>
    <lineage>
        <taxon>Eukaryota</taxon>
        <taxon>Fungi</taxon>
        <taxon>Dikarya</taxon>
        <taxon>Ascomycota</taxon>
        <taxon>Pezizomycotina</taxon>
        <taxon>Eurotiomycetes</taxon>
        <taxon>Eurotiomycetidae</taxon>
        <taxon>Eurotiales</taxon>
        <taxon>Aspergillaceae</taxon>
        <taxon>Monascus</taxon>
    </lineage>
</organism>
<dbReference type="EMBL" id="DQ299898">
    <property type="protein sequence ID" value="ABC24965.1"/>
    <property type="molecule type" value="Genomic_DNA"/>
</dbReference>